<organism evidence="2 3">
    <name type="scientific">Cryobacterium flavum</name>
    <dbReference type="NCBI Taxonomy" id="1424659"/>
    <lineage>
        <taxon>Bacteria</taxon>
        <taxon>Bacillati</taxon>
        <taxon>Actinomycetota</taxon>
        <taxon>Actinomycetes</taxon>
        <taxon>Micrococcales</taxon>
        <taxon>Microbacteriaceae</taxon>
        <taxon>Cryobacterium</taxon>
    </lineage>
</organism>
<dbReference type="GO" id="GO:0016020">
    <property type="term" value="C:membrane"/>
    <property type="evidence" value="ECO:0007669"/>
    <property type="project" value="TreeGrafter"/>
</dbReference>
<dbReference type="Proteomes" id="UP000199639">
    <property type="component" value="Unassembled WGS sequence"/>
</dbReference>
<dbReference type="Pfam" id="PF12697">
    <property type="entry name" value="Abhydrolase_6"/>
    <property type="match status" value="1"/>
</dbReference>
<dbReference type="InterPro" id="IPR000073">
    <property type="entry name" value="AB_hydrolase_1"/>
</dbReference>
<dbReference type="PANTHER" id="PTHR43798:SF5">
    <property type="entry name" value="MONOACYLGLYCEROL LIPASE ABHD6"/>
    <property type="match status" value="1"/>
</dbReference>
<dbReference type="PRINTS" id="PR00111">
    <property type="entry name" value="ABHYDROLASE"/>
</dbReference>
<reference evidence="2 3" key="1">
    <citation type="submission" date="2016-10" db="EMBL/GenBank/DDBJ databases">
        <authorList>
            <person name="Varghese N."/>
            <person name="Submissions S."/>
        </authorList>
    </citation>
    <scope>NUCLEOTIDE SEQUENCE [LARGE SCALE GENOMIC DNA]</scope>
    <source>
        <strain evidence="2 3">CGMCC 1.11215</strain>
    </source>
</reference>
<evidence type="ECO:0000313" key="3">
    <source>
        <dbReference type="Proteomes" id="UP000199639"/>
    </source>
</evidence>
<proteinExistence type="predicted"/>
<name>A0A5E9G432_9MICO</name>
<protein>
    <submittedName>
        <fullName evidence="2">Pimeloyl-ACP methyl ester carboxylesterase</fullName>
    </submittedName>
</protein>
<dbReference type="Gene3D" id="3.40.50.1820">
    <property type="entry name" value="alpha/beta hydrolase"/>
    <property type="match status" value="1"/>
</dbReference>
<dbReference type="InterPro" id="IPR029058">
    <property type="entry name" value="AB_hydrolase_fold"/>
</dbReference>
<dbReference type="InterPro" id="IPR050266">
    <property type="entry name" value="AB_hydrolase_sf"/>
</dbReference>
<dbReference type="GO" id="GO:0046464">
    <property type="term" value="P:acylglycerol catabolic process"/>
    <property type="evidence" value="ECO:0007669"/>
    <property type="project" value="TreeGrafter"/>
</dbReference>
<sequence>MQVNRFGPVDGPPVLLLHGGGVAGWMWTSLRRSLESRYRVLVPDLPGHGQSAGEPYRSHVETVAALSHVLKRNRSAPVAVIGFSLGAQLSIELAARYPGLVDRAMIVSAQAQTMTFTKVTLRVLGVAAPLARNHRFARLQARELFVPPELMDEYLETSARISKATLLAAVGNNMRFQVPKSWSNFRGQALVMAGRRERALMRDSAAAIHAALPESVLEIVDDCGHGIPLQRPDWFNNRVAAFLVR</sequence>
<dbReference type="AlphaFoldDB" id="A0A5E9G432"/>
<dbReference type="GO" id="GO:0047372">
    <property type="term" value="F:monoacylglycerol lipase activity"/>
    <property type="evidence" value="ECO:0007669"/>
    <property type="project" value="TreeGrafter"/>
</dbReference>
<feature type="domain" description="AB hydrolase-1" evidence="1">
    <location>
        <begin position="14"/>
        <end position="236"/>
    </location>
</feature>
<evidence type="ECO:0000313" key="2">
    <source>
        <dbReference type="EMBL" id="SDO53167.1"/>
    </source>
</evidence>
<dbReference type="SUPFAM" id="SSF53474">
    <property type="entry name" value="alpha/beta-Hydrolases"/>
    <property type="match status" value="1"/>
</dbReference>
<dbReference type="PANTHER" id="PTHR43798">
    <property type="entry name" value="MONOACYLGLYCEROL LIPASE"/>
    <property type="match status" value="1"/>
</dbReference>
<dbReference type="EMBL" id="FNIB01000022">
    <property type="protein sequence ID" value="SDO53167.1"/>
    <property type="molecule type" value="Genomic_DNA"/>
</dbReference>
<dbReference type="STRING" id="1424659.SAMN05216368_1222"/>
<gene>
    <name evidence="2" type="ORF">SAMN05216368_1222</name>
</gene>
<evidence type="ECO:0000259" key="1">
    <source>
        <dbReference type="Pfam" id="PF12697"/>
    </source>
</evidence>
<accession>A0A5E9G432</accession>